<organism evidence="1 2">
    <name type="scientific">Nocardia ignorata</name>
    <dbReference type="NCBI Taxonomy" id="145285"/>
    <lineage>
        <taxon>Bacteria</taxon>
        <taxon>Bacillati</taxon>
        <taxon>Actinomycetota</taxon>
        <taxon>Actinomycetes</taxon>
        <taxon>Mycobacteriales</taxon>
        <taxon>Nocardiaceae</taxon>
        <taxon>Nocardia</taxon>
    </lineage>
</organism>
<evidence type="ECO:0000313" key="1">
    <source>
        <dbReference type="EMBL" id="TDP41005.1"/>
    </source>
</evidence>
<proteinExistence type="predicted"/>
<dbReference type="EMBL" id="SNXK01000001">
    <property type="protein sequence ID" value="TDP41005.1"/>
    <property type="molecule type" value="Genomic_DNA"/>
</dbReference>
<keyword evidence="2" id="KW-1185">Reference proteome</keyword>
<dbReference type="Proteomes" id="UP000295087">
    <property type="component" value="Unassembled WGS sequence"/>
</dbReference>
<reference evidence="1 2" key="1">
    <citation type="submission" date="2019-03" db="EMBL/GenBank/DDBJ databases">
        <title>Genomic Encyclopedia of Type Strains, Phase IV (KMG-IV): sequencing the most valuable type-strain genomes for metagenomic binning, comparative biology and taxonomic classification.</title>
        <authorList>
            <person name="Goeker M."/>
        </authorList>
    </citation>
    <scope>NUCLEOTIDE SEQUENCE [LARGE SCALE GENOMIC DNA]</scope>
    <source>
        <strain evidence="1 2">DSM 44496</strain>
    </source>
</reference>
<evidence type="ECO:0000313" key="2">
    <source>
        <dbReference type="Proteomes" id="UP000295087"/>
    </source>
</evidence>
<protein>
    <submittedName>
        <fullName evidence="1">Uncharacterized protein</fullName>
    </submittedName>
</protein>
<name>A0A4R6PQE4_NOCIG</name>
<accession>A0A4R6PQE4</accession>
<sequence>MISMVTDGDVWKTVQRVVGCDLKQWENLFVVTSEEMSGRVVGGSVDGRTGPECGSREPIGDRGSELLFVRFQAVVQSRSGWFPGVFALVNGLSRAGRLTTAEEHFRQRENAWYHCNLVDPSVADPSVYDRQLHPGAAAWFKPSATEMISRVDGYTRILDAHGIGWARVHSGNPGRILYEDVHQIIAKPNCSG</sequence>
<dbReference type="AlphaFoldDB" id="A0A4R6PQE4"/>
<gene>
    <name evidence="1" type="ORF">DFR75_101103</name>
</gene>
<comment type="caution">
    <text evidence="1">The sequence shown here is derived from an EMBL/GenBank/DDBJ whole genome shotgun (WGS) entry which is preliminary data.</text>
</comment>